<evidence type="ECO:0000313" key="3">
    <source>
        <dbReference type="Proteomes" id="UP000246005"/>
    </source>
</evidence>
<comment type="caution">
    <text evidence="2">The sequence shown here is derived from an EMBL/GenBank/DDBJ whole genome shotgun (WGS) entry which is preliminary data.</text>
</comment>
<dbReference type="RefSeq" id="WP_109638498.1">
    <property type="nucleotide sequence ID" value="NZ_QGHB01000007.1"/>
</dbReference>
<reference evidence="2 3" key="1">
    <citation type="submission" date="2018-05" db="EMBL/GenBank/DDBJ databases">
        <title>Genomic Encyclopedia of Type Strains, Phase IV (KMG-IV): sequencing the most valuable type-strain genomes for metagenomic binning, comparative biology and taxonomic classification.</title>
        <authorList>
            <person name="Goeker M."/>
        </authorList>
    </citation>
    <scope>NUCLEOTIDE SEQUENCE [LARGE SCALE GENOMIC DNA]</scope>
    <source>
        <strain evidence="2 3">DSM 45480</strain>
    </source>
</reference>
<proteinExistence type="predicted"/>
<keyword evidence="1" id="KW-0732">Signal</keyword>
<evidence type="ECO:0008006" key="4">
    <source>
        <dbReference type="Google" id="ProtNLM"/>
    </source>
</evidence>
<sequence length="114" mass="12224">MLLNAAKKIGVVFATVAGAIVFAASPASAAQQCADLRGPEGGTLPLCKSWVWDGNDYDGRWWTDGPSSLPSHTYLQRSEDGSVRNSSFSGSYSDVSKIAFRLSDSLSGRCSSWW</sequence>
<feature type="chain" id="PRO_5016377608" description="Peptidase inhibitor family I36" evidence="1">
    <location>
        <begin position="30"/>
        <end position="114"/>
    </location>
</feature>
<evidence type="ECO:0000313" key="2">
    <source>
        <dbReference type="EMBL" id="PWK85007.1"/>
    </source>
</evidence>
<organism evidence="2 3">
    <name type="scientific">Lentzea atacamensis</name>
    <dbReference type="NCBI Taxonomy" id="531938"/>
    <lineage>
        <taxon>Bacteria</taxon>
        <taxon>Bacillati</taxon>
        <taxon>Actinomycetota</taxon>
        <taxon>Actinomycetes</taxon>
        <taxon>Pseudonocardiales</taxon>
        <taxon>Pseudonocardiaceae</taxon>
        <taxon>Lentzea</taxon>
    </lineage>
</organism>
<protein>
    <recommendedName>
        <fullName evidence="4">Peptidase inhibitor family I36</fullName>
    </recommendedName>
</protein>
<dbReference type="Proteomes" id="UP000246005">
    <property type="component" value="Unassembled WGS sequence"/>
</dbReference>
<name>A0A316HUW7_9PSEU</name>
<accession>A0A316HUW7</accession>
<gene>
    <name evidence="2" type="ORF">C8D88_107214</name>
</gene>
<dbReference type="EMBL" id="QGHB01000007">
    <property type="protein sequence ID" value="PWK85007.1"/>
    <property type="molecule type" value="Genomic_DNA"/>
</dbReference>
<feature type="signal peptide" evidence="1">
    <location>
        <begin position="1"/>
        <end position="29"/>
    </location>
</feature>
<evidence type="ECO:0000256" key="1">
    <source>
        <dbReference type="SAM" id="SignalP"/>
    </source>
</evidence>
<dbReference type="AlphaFoldDB" id="A0A316HUW7"/>